<evidence type="ECO:0000256" key="7">
    <source>
        <dbReference type="ARBA" id="ARBA00023027"/>
    </source>
</evidence>
<dbReference type="Proteomes" id="UP001593833">
    <property type="component" value="Unassembled WGS sequence"/>
</dbReference>
<comment type="cofactor">
    <cofactor evidence="2 10">
        <name>NAD(+)</name>
        <dbReference type="ChEBI" id="CHEBI:57540"/>
    </cofactor>
</comment>
<dbReference type="Gene3D" id="3.40.50.720">
    <property type="entry name" value="NAD(P)-binding Rossmann-like Domain"/>
    <property type="match status" value="1"/>
</dbReference>
<evidence type="ECO:0000256" key="4">
    <source>
        <dbReference type="ARBA" id="ARBA00007637"/>
    </source>
</evidence>
<evidence type="ECO:0000256" key="2">
    <source>
        <dbReference type="ARBA" id="ARBA00001911"/>
    </source>
</evidence>
<dbReference type="NCBIfam" id="TIGR01179">
    <property type="entry name" value="galE"/>
    <property type="match status" value="1"/>
</dbReference>
<organism evidence="12 13">
    <name type="scientific">Eiseniibacteriota bacterium</name>
    <dbReference type="NCBI Taxonomy" id="2212470"/>
    <lineage>
        <taxon>Bacteria</taxon>
        <taxon>Candidatus Eiseniibacteriota</taxon>
    </lineage>
</organism>
<comment type="subunit">
    <text evidence="10">Homodimer.</text>
</comment>
<dbReference type="SUPFAM" id="SSF51735">
    <property type="entry name" value="NAD(P)-binding Rossmann-fold domains"/>
    <property type="match status" value="1"/>
</dbReference>
<evidence type="ECO:0000256" key="5">
    <source>
        <dbReference type="ARBA" id="ARBA00013189"/>
    </source>
</evidence>
<reference evidence="12 13" key="1">
    <citation type="submission" date="2024-09" db="EMBL/GenBank/DDBJ databases">
        <authorList>
            <person name="D'Angelo T."/>
        </authorList>
    </citation>
    <scope>NUCLEOTIDE SEQUENCE [LARGE SCALE GENOMIC DNA]</scope>
    <source>
        <strain evidence="12">SAG AM-320-E07</strain>
    </source>
</reference>
<dbReference type="EMBL" id="JBHPKH010000132">
    <property type="protein sequence ID" value="MFC1573355.1"/>
    <property type="molecule type" value="Genomic_DNA"/>
</dbReference>
<evidence type="ECO:0000256" key="10">
    <source>
        <dbReference type="RuleBase" id="RU366046"/>
    </source>
</evidence>
<dbReference type="PANTHER" id="PTHR43725">
    <property type="entry name" value="UDP-GLUCOSE 4-EPIMERASE"/>
    <property type="match status" value="1"/>
</dbReference>
<protein>
    <recommendedName>
        <fullName evidence="6 10">UDP-glucose 4-epimerase</fullName>
        <ecNumber evidence="5 10">5.1.3.2</ecNumber>
    </recommendedName>
</protein>
<comment type="caution">
    <text evidence="12">The sequence shown here is derived from an EMBL/GenBank/DDBJ whole genome shotgun (WGS) entry which is preliminary data.</text>
</comment>
<evidence type="ECO:0000313" key="12">
    <source>
        <dbReference type="EMBL" id="MFC1573355.1"/>
    </source>
</evidence>
<evidence type="ECO:0000256" key="8">
    <source>
        <dbReference type="ARBA" id="ARBA00023235"/>
    </source>
</evidence>
<sequence length="326" mass="35681">MRVLVSGGAGYIGSVTAEVLLKSGHEVVVLDNLSRGHRAAVPTGATFAEGDVRRQDAVRQLLEDHRIECVMHFSASSLVGESMVDPGEYFGNNVVGVARLLEAMRHTGADRFIFSSTAATYGEPDEVPIREDSPVRPTNPYGESKAICERMLQWYESIHGIRFAALRYFNAAGASEEHGEDHEPETHLIPLALRAVSGEIVELQIFGRDYPTPDGTCVRDYIHVLDLADAHILALERLGDLGERFFNLGNGAGYSVLDVVQAVERVAGKPVPVKDAPRRPGDPARLVASADRARTVLGWNPQRAELDRIVGDAWAWKTRFPNGYAD</sequence>
<dbReference type="PANTHER" id="PTHR43725:SF53">
    <property type="entry name" value="UDP-ARABINOSE 4-EPIMERASE 1"/>
    <property type="match status" value="1"/>
</dbReference>
<comment type="similarity">
    <text evidence="4 10">Belongs to the NAD(P)-dependent epimerase/dehydratase family.</text>
</comment>
<dbReference type="EC" id="5.1.3.2" evidence="5 10"/>
<dbReference type="GO" id="GO:0003978">
    <property type="term" value="F:UDP-glucose 4-epimerase activity"/>
    <property type="evidence" value="ECO:0007669"/>
    <property type="project" value="UniProtKB-EC"/>
</dbReference>
<dbReference type="InterPro" id="IPR005886">
    <property type="entry name" value="UDP_G4E"/>
</dbReference>
<evidence type="ECO:0000256" key="6">
    <source>
        <dbReference type="ARBA" id="ARBA00018569"/>
    </source>
</evidence>
<dbReference type="InterPro" id="IPR036291">
    <property type="entry name" value="NAD(P)-bd_dom_sf"/>
</dbReference>
<evidence type="ECO:0000256" key="9">
    <source>
        <dbReference type="ARBA" id="ARBA00023277"/>
    </source>
</evidence>
<gene>
    <name evidence="12" type="primary">galE</name>
    <name evidence="12" type="ORF">ACFL6M_07135</name>
</gene>
<evidence type="ECO:0000313" key="13">
    <source>
        <dbReference type="Proteomes" id="UP001593833"/>
    </source>
</evidence>
<accession>A0ABV6YM15</accession>
<dbReference type="InterPro" id="IPR001509">
    <property type="entry name" value="Epimerase_deHydtase"/>
</dbReference>
<keyword evidence="8 10" id="KW-0413">Isomerase</keyword>
<proteinExistence type="inferred from homology"/>
<evidence type="ECO:0000259" key="11">
    <source>
        <dbReference type="Pfam" id="PF01370"/>
    </source>
</evidence>
<evidence type="ECO:0000256" key="1">
    <source>
        <dbReference type="ARBA" id="ARBA00000083"/>
    </source>
</evidence>
<keyword evidence="13" id="KW-1185">Reference proteome</keyword>
<keyword evidence="9 10" id="KW-0119">Carbohydrate metabolism</keyword>
<feature type="domain" description="NAD-dependent epimerase/dehydratase" evidence="11">
    <location>
        <begin position="3"/>
        <end position="249"/>
    </location>
</feature>
<dbReference type="Pfam" id="PF01370">
    <property type="entry name" value="Epimerase"/>
    <property type="match status" value="1"/>
</dbReference>
<name>A0ABV6YM15_UNCEI</name>
<dbReference type="CDD" id="cd05247">
    <property type="entry name" value="UDP_G4E_1_SDR_e"/>
    <property type="match status" value="1"/>
</dbReference>
<dbReference type="Gene3D" id="3.90.25.10">
    <property type="entry name" value="UDP-galactose 4-epimerase, domain 1"/>
    <property type="match status" value="1"/>
</dbReference>
<evidence type="ECO:0000256" key="3">
    <source>
        <dbReference type="ARBA" id="ARBA00004947"/>
    </source>
</evidence>
<keyword evidence="7 10" id="KW-0520">NAD</keyword>
<comment type="catalytic activity">
    <reaction evidence="1 10">
        <text>UDP-alpha-D-glucose = UDP-alpha-D-galactose</text>
        <dbReference type="Rhea" id="RHEA:22168"/>
        <dbReference type="ChEBI" id="CHEBI:58885"/>
        <dbReference type="ChEBI" id="CHEBI:66914"/>
        <dbReference type="EC" id="5.1.3.2"/>
    </reaction>
</comment>
<comment type="pathway">
    <text evidence="3 10">Carbohydrate metabolism; galactose metabolism.</text>
</comment>